<dbReference type="AlphaFoldDB" id="A0AAE0CPW5"/>
<evidence type="ECO:0000313" key="3">
    <source>
        <dbReference type="Proteomes" id="UP001280121"/>
    </source>
</evidence>
<sequence length="165" mass="19066">MKKMKGVVAANSHLAEASARSKKQRLLEDYLELQKDFVSKKKKLQIANQKKEILLAEVRFLRRKHTSFRIQSEAHEHEQDVVGPQKSYARSKLLPKNRSDSVLKRPSPPLDFNPVLGNEEQDIRKKEEANLNPPTVEEKPKNCMFNKKRVGKKKTSWQDPVALQV</sequence>
<dbReference type="EMBL" id="JANJYI010000002">
    <property type="protein sequence ID" value="KAK2659034.1"/>
    <property type="molecule type" value="Genomic_DNA"/>
</dbReference>
<feature type="region of interest" description="Disordered" evidence="1">
    <location>
        <begin position="1"/>
        <end position="23"/>
    </location>
</feature>
<proteinExistence type="predicted"/>
<comment type="caution">
    <text evidence="2">The sequence shown here is derived from an EMBL/GenBank/DDBJ whole genome shotgun (WGS) entry which is preliminary data.</text>
</comment>
<evidence type="ECO:0000313" key="2">
    <source>
        <dbReference type="EMBL" id="KAK2659034.1"/>
    </source>
</evidence>
<dbReference type="PANTHER" id="PTHR34807">
    <property type="entry name" value="OS08G0270800 PROTEIN"/>
    <property type="match status" value="1"/>
</dbReference>
<keyword evidence="3" id="KW-1185">Reference proteome</keyword>
<accession>A0AAE0CPW5</accession>
<feature type="compositionally biased region" description="Basic residues" evidence="1">
    <location>
        <begin position="146"/>
        <end position="155"/>
    </location>
</feature>
<dbReference type="PANTHER" id="PTHR34807:SF6">
    <property type="entry name" value="MYB-CC TYPE TRANSCRIPTION FACTOR LHEQLE-CONTAINING DOMAIN-CONTAINING PROTEIN"/>
    <property type="match status" value="1"/>
</dbReference>
<reference evidence="2" key="1">
    <citation type="journal article" date="2023" name="Plant J.">
        <title>Genome sequences and population genomics provide insights into the demographic history, inbreeding, and mutation load of two 'living fossil' tree species of Dipteronia.</title>
        <authorList>
            <person name="Feng Y."/>
            <person name="Comes H.P."/>
            <person name="Chen J."/>
            <person name="Zhu S."/>
            <person name="Lu R."/>
            <person name="Zhang X."/>
            <person name="Li P."/>
            <person name="Qiu J."/>
            <person name="Olsen K.M."/>
            <person name="Qiu Y."/>
        </authorList>
    </citation>
    <scope>NUCLEOTIDE SEQUENCE</scope>
    <source>
        <strain evidence="2">KIB01</strain>
    </source>
</reference>
<dbReference type="Proteomes" id="UP001280121">
    <property type="component" value="Unassembled WGS sequence"/>
</dbReference>
<feature type="region of interest" description="Disordered" evidence="1">
    <location>
        <begin position="71"/>
        <end position="165"/>
    </location>
</feature>
<evidence type="ECO:0000256" key="1">
    <source>
        <dbReference type="SAM" id="MobiDB-lite"/>
    </source>
</evidence>
<gene>
    <name evidence="2" type="ORF">Ddye_005567</name>
</gene>
<organism evidence="2 3">
    <name type="scientific">Dipteronia dyeriana</name>
    <dbReference type="NCBI Taxonomy" id="168575"/>
    <lineage>
        <taxon>Eukaryota</taxon>
        <taxon>Viridiplantae</taxon>
        <taxon>Streptophyta</taxon>
        <taxon>Embryophyta</taxon>
        <taxon>Tracheophyta</taxon>
        <taxon>Spermatophyta</taxon>
        <taxon>Magnoliopsida</taxon>
        <taxon>eudicotyledons</taxon>
        <taxon>Gunneridae</taxon>
        <taxon>Pentapetalae</taxon>
        <taxon>rosids</taxon>
        <taxon>malvids</taxon>
        <taxon>Sapindales</taxon>
        <taxon>Sapindaceae</taxon>
        <taxon>Hippocastanoideae</taxon>
        <taxon>Acereae</taxon>
        <taxon>Dipteronia</taxon>
    </lineage>
</organism>
<name>A0AAE0CPW5_9ROSI</name>
<protein>
    <submittedName>
        <fullName evidence="2">Uncharacterized protein</fullName>
    </submittedName>
</protein>